<keyword evidence="3" id="KW-1185">Reference proteome</keyword>
<name>A0A1I2HZN6_9BACT</name>
<keyword evidence="1" id="KW-0812">Transmembrane</keyword>
<evidence type="ECO:0000313" key="2">
    <source>
        <dbReference type="EMBL" id="SFF34833.1"/>
    </source>
</evidence>
<organism evidence="2 3">
    <name type="scientific">Spirosoma endophyticum</name>
    <dbReference type="NCBI Taxonomy" id="662367"/>
    <lineage>
        <taxon>Bacteria</taxon>
        <taxon>Pseudomonadati</taxon>
        <taxon>Bacteroidota</taxon>
        <taxon>Cytophagia</taxon>
        <taxon>Cytophagales</taxon>
        <taxon>Cytophagaceae</taxon>
        <taxon>Spirosoma</taxon>
    </lineage>
</organism>
<dbReference type="EMBL" id="FOLQ01000051">
    <property type="protein sequence ID" value="SFF34833.1"/>
    <property type="molecule type" value="Genomic_DNA"/>
</dbReference>
<feature type="transmembrane region" description="Helical" evidence="1">
    <location>
        <begin position="72"/>
        <end position="90"/>
    </location>
</feature>
<evidence type="ECO:0000313" key="3">
    <source>
        <dbReference type="Proteomes" id="UP000198598"/>
    </source>
</evidence>
<sequence>MSRSFYILAIILTILIFPIAYWIAKGAFHFNTRADSTIGLFALLCSGPLLLVYGIFTYFLNHSVKEKKALSLIGLLTGLSWIGYLIKALLEGESV</sequence>
<reference evidence="2 3" key="1">
    <citation type="submission" date="2016-10" db="EMBL/GenBank/DDBJ databases">
        <authorList>
            <person name="de Groot N.N."/>
        </authorList>
    </citation>
    <scope>NUCLEOTIDE SEQUENCE [LARGE SCALE GENOMIC DNA]</scope>
    <source>
        <strain evidence="2 3">DSM 26130</strain>
    </source>
</reference>
<feature type="transmembrane region" description="Helical" evidence="1">
    <location>
        <begin position="36"/>
        <end position="60"/>
    </location>
</feature>
<accession>A0A1I2HZN6</accession>
<proteinExistence type="predicted"/>
<dbReference type="AlphaFoldDB" id="A0A1I2HZN6"/>
<keyword evidence="1" id="KW-1133">Transmembrane helix</keyword>
<dbReference type="STRING" id="662367.SAMN05216167_15120"/>
<protein>
    <submittedName>
        <fullName evidence="2">Uncharacterized protein</fullName>
    </submittedName>
</protein>
<feature type="transmembrane region" description="Helical" evidence="1">
    <location>
        <begin position="5"/>
        <end position="24"/>
    </location>
</feature>
<evidence type="ECO:0000256" key="1">
    <source>
        <dbReference type="SAM" id="Phobius"/>
    </source>
</evidence>
<gene>
    <name evidence="2" type="ORF">SAMN05216167_15120</name>
</gene>
<dbReference type="Proteomes" id="UP000198598">
    <property type="component" value="Unassembled WGS sequence"/>
</dbReference>
<keyword evidence="1" id="KW-0472">Membrane</keyword>